<dbReference type="Gene3D" id="3.40.50.2000">
    <property type="entry name" value="Glycogen Phosphorylase B"/>
    <property type="match status" value="2"/>
</dbReference>
<dbReference type="AlphaFoldDB" id="A0A1Q2C4Y6"/>
<dbReference type="PANTHER" id="PTHR12526:SF630">
    <property type="entry name" value="GLYCOSYLTRANSFERASE"/>
    <property type="match status" value="1"/>
</dbReference>
<protein>
    <submittedName>
        <fullName evidence="3">Uncharacterized protein</fullName>
    </submittedName>
</protein>
<feature type="domain" description="Glycosyltransferase subfamily 4-like N-terminal" evidence="2">
    <location>
        <begin position="15"/>
        <end position="171"/>
    </location>
</feature>
<evidence type="ECO:0000259" key="1">
    <source>
        <dbReference type="Pfam" id="PF00534"/>
    </source>
</evidence>
<dbReference type="Pfam" id="PF00534">
    <property type="entry name" value="Glycos_transf_1"/>
    <property type="match status" value="1"/>
</dbReference>
<dbReference type="Proteomes" id="UP000188159">
    <property type="component" value="Chromosome"/>
</dbReference>
<name>A0A1Q2C4Y6_ANAHA</name>
<dbReference type="PANTHER" id="PTHR12526">
    <property type="entry name" value="GLYCOSYLTRANSFERASE"/>
    <property type="match status" value="1"/>
</dbReference>
<dbReference type="InterPro" id="IPR028098">
    <property type="entry name" value="Glyco_trans_4-like_N"/>
</dbReference>
<dbReference type="EMBL" id="CP012098">
    <property type="protein sequence ID" value="AQP38776.1"/>
    <property type="molecule type" value="Genomic_DNA"/>
</dbReference>
<gene>
    <name evidence="3" type="ORF">DO83_03625</name>
</gene>
<organism evidence="3 4">
    <name type="scientific">Anaerostipes hadrus</name>
    <dbReference type="NCBI Taxonomy" id="649756"/>
    <lineage>
        <taxon>Bacteria</taxon>
        <taxon>Bacillati</taxon>
        <taxon>Bacillota</taxon>
        <taxon>Clostridia</taxon>
        <taxon>Lachnospirales</taxon>
        <taxon>Lachnospiraceae</taxon>
        <taxon>Anaerostipes</taxon>
    </lineage>
</organism>
<accession>A0A1Q2C4Y6</accession>
<dbReference type="SUPFAM" id="SSF53756">
    <property type="entry name" value="UDP-Glycosyltransferase/glycogen phosphorylase"/>
    <property type="match status" value="1"/>
</dbReference>
<dbReference type="InterPro" id="IPR001296">
    <property type="entry name" value="Glyco_trans_1"/>
</dbReference>
<dbReference type="Pfam" id="PF13439">
    <property type="entry name" value="Glyco_transf_4"/>
    <property type="match status" value="1"/>
</dbReference>
<sequence length="356" mass="40284">MKRKIVFIINSLKNGGPVNMLYTLIKHVDANKFDMYVIALSKCDPNNERNFNELSCKVVTLSDNENTMKQVNSLIEKINPDIVHSHGGRADLVNSRLKGNFKTVSTVHCDPDEDFAMKKGKIRGWMQATVFINTVKKIQCPIACSETVAKKIEHKRHLNIGYIRNGIDLNRLNINEEITRSELGIGTEDIVLSFCGYLSKRKNASYLINAIKKISRKDIFLLLIGDGKELEDLKKLAGNDSRIKFIGRVPSPIKYLRISDYFVSASLSEGLPLAVMEGMGCGLPAILSNIDSHFEMKKCCEEAVQIFDLEDYEKMIAILNNLERDENKSKAAQKVVFDYLNATRMAKEYENVYSED</sequence>
<evidence type="ECO:0000313" key="3">
    <source>
        <dbReference type="EMBL" id="AQP38776.1"/>
    </source>
</evidence>
<reference evidence="3 4" key="1">
    <citation type="journal article" date="2016" name="Sci. Rep.">
        <title>Accelerated dysbiosis of gut microbiota during aggravation of DSS-induced colitis by a butyrate-producing bacterium.</title>
        <authorList>
            <person name="Zhang Q."/>
            <person name="Wu Y."/>
            <person name="Wang J."/>
            <person name="Wu G."/>
            <person name="Long W."/>
            <person name="Xue Z."/>
            <person name="Wang L."/>
            <person name="Zhang X."/>
            <person name="Pang X."/>
            <person name="Zhao Y."/>
            <person name="Zhao L."/>
            <person name="Zhang C."/>
        </authorList>
    </citation>
    <scope>NUCLEOTIDE SEQUENCE [LARGE SCALE GENOMIC DNA]</scope>
    <source>
        <strain evidence="3 4">BPB5</strain>
    </source>
</reference>
<feature type="domain" description="Glycosyl transferase family 1" evidence="1">
    <location>
        <begin position="177"/>
        <end position="330"/>
    </location>
</feature>
<dbReference type="GO" id="GO:0016757">
    <property type="term" value="F:glycosyltransferase activity"/>
    <property type="evidence" value="ECO:0007669"/>
    <property type="project" value="InterPro"/>
</dbReference>
<dbReference type="RefSeq" id="WP_077325708.1">
    <property type="nucleotide sequence ID" value="NZ_CP012098.1"/>
</dbReference>
<evidence type="ECO:0000313" key="4">
    <source>
        <dbReference type="Proteomes" id="UP000188159"/>
    </source>
</evidence>
<proteinExistence type="predicted"/>
<evidence type="ECO:0000259" key="2">
    <source>
        <dbReference type="Pfam" id="PF13439"/>
    </source>
</evidence>